<dbReference type="EMBL" id="CP010311">
    <property type="protein sequence ID" value="AJF07314.1"/>
    <property type="molecule type" value="Genomic_DNA"/>
</dbReference>
<organism evidence="2 3">
    <name type="scientific">Geoalkalibacter subterraneus</name>
    <dbReference type="NCBI Taxonomy" id="483547"/>
    <lineage>
        <taxon>Bacteria</taxon>
        <taxon>Pseudomonadati</taxon>
        <taxon>Thermodesulfobacteriota</taxon>
        <taxon>Desulfuromonadia</taxon>
        <taxon>Desulfuromonadales</taxon>
        <taxon>Geoalkalibacteraceae</taxon>
        <taxon>Geoalkalibacter</taxon>
    </lineage>
</organism>
<sequence length="83" mass="9472">MVRENDLVAVFHSVHKVMKAEKVLKQAGAPVLLIPTPRQLSSDCGLALRFEDRDREQIETLLREADVPIVELYRKQGKEYLAV</sequence>
<evidence type="ECO:0000313" key="2">
    <source>
        <dbReference type="EMBL" id="AJF07314.1"/>
    </source>
</evidence>
<accession>A0A0B5FRP2</accession>
<dbReference type="OrthoDB" id="9811492at2"/>
<dbReference type="InterPro" id="IPR021778">
    <property type="entry name" value="Se/S_carrier-like"/>
</dbReference>
<dbReference type="KEGG" id="gsb:GSUB_13120"/>
<dbReference type="Proteomes" id="UP000035036">
    <property type="component" value="Chromosome"/>
</dbReference>
<evidence type="ECO:0000313" key="3">
    <source>
        <dbReference type="Proteomes" id="UP000035036"/>
    </source>
</evidence>
<keyword evidence="3" id="KW-1185">Reference proteome</keyword>
<evidence type="ECO:0000259" key="1">
    <source>
        <dbReference type="Pfam" id="PF11823"/>
    </source>
</evidence>
<dbReference type="STRING" id="483547.GSUB_13120"/>
<reference evidence="2 3" key="1">
    <citation type="journal article" date="2015" name="Genome Announc.">
        <title>Genomes of Geoalkalibacter ferrihydriticus Z-0531T and Geoalkalibacter subterraneus Red1T, Two Haloalkaliphilic Metal-Reducing Deltaproteobacteria.</title>
        <authorList>
            <person name="Badalamenti J.P."/>
            <person name="Krajmalnik-Brown R."/>
            <person name="Torres C.I."/>
            <person name="Bond D.R."/>
        </authorList>
    </citation>
    <scope>NUCLEOTIDE SEQUENCE [LARGE SCALE GENOMIC DNA]</scope>
    <source>
        <strain evidence="2 3">Red1</strain>
    </source>
</reference>
<proteinExistence type="predicted"/>
<dbReference type="RefSeq" id="WP_040201192.1">
    <property type="nucleotide sequence ID" value="NZ_CP010311.1"/>
</dbReference>
<dbReference type="HOGENOM" id="CLU_167443_3_1_7"/>
<gene>
    <name evidence="2" type="ORF">GSUB_13120</name>
</gene>
<dbReference type="Pfam" id="PF11823">
    <property type="entry name" value="Se_S_carrier"/>
    <property type="match status" value="1"/>
</dbReference>
<protein>
    <recommendedName>
        <fullName evidence="1">Putative Se/S carrier protein-like domain-containing protein</fullName>
    </recommendedName>
</protein>
<dbReference type="AlphaFoldDB" id="A0A0B5FRP2"/>
<feature type="domain" description="Putative Se/S carrier protein-like" evidence="1">
    <location>
        <begin position="7"/>
        <end position="74"/>
    </location>
</feature>
<name>A0A0B5FRP2_9BACT</name>